<dbReference type="CDD" id="cd00303">
    <property type="entry name" value="retropepsin_like"/>
    <property type="match status" value="1"/>
</dbReference>
<reference evidence="2 3" key="1">
    <citation type="journal article" date="2016" name="Genome Biol. Evol.">
        <title>Divergent and convergent evolution of fungal pathogenicity.</title>
        <authorList>
            <person name="Shang Y."/>
            <person name="Xiao G."/>
            <person name="Zheng P."/>
            <person name="Cen K."/>
            <person name="Zhan S."/>
            <person name="Wang C."/>
        </authorList>
    </citation>
    <scope>NUCLEOTIDE SEQUENCE [LARGE SCALE GENOMIC DNA]</scope>
    <source>
        <strain evidence="2 3">ARSEF 7405</strain>
    </source>
</reference>
<proteinExistence type="predicted"/>
<organism evidence="2 3">
    <name type="scientific">Ascosphaera apis ARSEF 7405</name>
    <dbReference type="NCBI Taxonomy" id="392613"/>
    <lineage>
        <taxon>Eukaryota</taxon>
        <taxon>Fungi</taxon>
        <taxon>Dikarya</taxon>
        <taxon>Ascomycota</taxon>
        <taxon>Pezizomycotina</taxon>
        <taxon>Eurotiomycetes</taxon>
        <taxon>Eurotiomycetidae</taxon>
        <taxon>Onygenales</taxon>
        <taxon>Ascosphaeraceae</taxon>
        <taxon>Ascosphaera</taxon>
    </lineage>
</organism>
<name>A0A167XSI2_9EURO</name>
<evidence type="ECO:0000313" key="2">
    <source>
        <dbReference type="EMBL" id="KZZ90418.1"/>
    </source>
</evidence>
<dbReference type="Pfam" id="PF08284">
    <property type="entry name" value="RVP_2"/>
    <property type="match status" value="1"/>
</dbReference>
<dbReference type="EMBL" id="AZGZ01000017">
    <property type="protein sequence ID" value="KZZ90418.1"/>
    <property type="molecule type" value="Genomic_DNA"/>
</dbReference>
<accession>A0A167XSI2</accession>
<sequence length="537" mass="59962">MSDLYTEGPHDDNNHTGLVLNSQSIDSLLQSQPTPHASFNIPHDDDSQTVPLPESQSMDSIEPHMVKDESVEFPGVSGDQTTLMTEGQFSNVDSSITTRSVQNSSFRNVMAFNCTHIPGSGPSIHVEGIVTLTPSDVYRAVTLVDCGAESNMINERFVRANNLPVHLFAAPQQYCGFTGGEVIESNHFCLFKLTLGRHSEIMKAVVIPSTHMWDIILADEWLRTHNPIIDFRRRALYFTAENCAENNCVSIPTAVPEWVPTPGESQSSRVVTCLLNTPFNLPLRLKPGDGHQEIARANEAHPPSPTIPDNVDHTFAIPEYILEAFNVRARNPGAQTQILCRFCSKPASRASAHTFLNNVREFWTCTNPDCFASTRVDGKVFPLAFMDACGNLLGNPRCVCKDISRLQLGTQHFQEGPNQYRRLYFVCRRGGCSFYKRLTDEVGREVWFPETQIKTAIENLEPNTQSGAIPLAGDPFHVLNHPLPTKCKKCGYKADDRSAVCLQKRHRQIHGDVDSWNEWYCHNDYCIYHGNAAISSS</sequence>
<dbReference type="OrthoDB" id="128646at2759"/>
<gene>
    <name evidence="2" type="ORF">AAP_03948</name>
</gene>
<dbReference type="InterPro" id="IPR021109">
    <property type="entry name" value="Peptidase_aspartic_dom_sf"/>
</dbReference>
<keyword evidence="3" id="KW-1185">Reference proteome</keyword>
<evidence type="ECO:0000313" key="3">
    <source>
        <dbReference type="Proteomes" id="UP000242877"/>
    </source>
</evidence>
<comment type="caution">
    <text evidence="2">The sequence shown here is derived from an EMBL/GenBank/DDBJ whole genome shotgun (WGS) entry which is preliminary data.</text>
</comment>
<dbReference type="Proteomes" id="UP000242877">
    <property type="component" value="Unassembled WGS sequence"/>
</dbReference>
<dbReference type="Gene3D" id="2.40.70.10">
    <property type="entry name" value="Acid Proteases"/>
    <property type="match status" value="1"/>
</dbReference>
<dbReference type="VEuPathDB" id="FungiDB:AAP_03948"/>
<protein>
    <submittedName>
        <fullName evidence="2">Peptidase aspartic</fullName>
    </submittedName>
</protein>
<dbReference type="AlphaFoldDB" id="A0A167XSI2"/>
<feature type="region of interest" description="Disordered" evidence="1">
    <location>
        <begin position="30"/>
        <end position="56"/>
    </location>
</feature>
<evidence type="ECO:0000256" key="1">
    <source>
        <dbReference type="SAM" id="MobiDB-lite"/>
    </source>
</evidence>